<evidence type="ECO:0000256" key="2">
    <source>
        <dbReference type="ARBA" id="ARBA00022525"/>
    </source>
</evidence>
<feature type="signal peptide" evidence="6">
    <location>
        <begin position="1"/>
        <end position="23"/>
    </location>
</feature>
<organism evidence="7 8">
    <name type="scientific">Trichechus manatus latirostris</name>
    <name type="common">Florida manatee</name>
    <dbReference type="NCBI Taxonomy" id="127582"/>
    <lineage>
        <taxon>Eukaryota</taxon>
        <taxon>Metazoa</taxon>
        <taxon>Chordata</taxon>
        <taxon>Craniata</taxon>
        <taxon>Vertebrata</taxon>
        <taxon>Euteleostomi</taxon>
        <taxon>Mammalia</taxon>
        <taxon>Eutheria</taxon>
        <taxon>Afrotheria</taxon>
        <taxon>Sirenia</taxon>
        <taxon>Trichechidae</taxon>
        <taxon>Trichechus</taxon>
    </lineage>
</organism>
<accession>A0A2Y9RGX7</accession>
<evidence type="ECO:0000256" key="4">
    <source>
        <dbReference type="ARBA" id="ARBA00022729"/>
    </source>
</evidence>
<dbReference type="InParanoid" id="A0A2Y9RGX7"/>
<evidence type="ECO:0000256" key="1">
    <source>
        <dbReference type="ARBA" id="ARBA00004613"/>
    </source>
</evidence>
<dbReference type="FunCoup" id="A0A2Y9RGX7">
    <property type="interactions" value="505"/>
</dbReference>
<reference evidence="8" key="1">
    <citation type="submission" date="2025-08" db="UniProtKB">
        <authorList>
            <consortium name="RefSeq"/>
        </authorList>
    </citation>
    <scope>IDENTIFICATION</scope>
</reference>
<gene>
    <name evidence="8" type="primary">INSL3</name>
</gene>
<dbReference type="Proteomes" id="UP000248480">
    <property type="component" value="Unplaced"/>
</dbReference>
<dbReference type="AlphaFoldDB" id="A0A2Y9RGX7"/>
<evidence type="ECO:0000256" key="6">
    <source>
        <dbReference type="SAM" id="SignalP"/>
    </source>
</evidence>
<dbReference type="InterPro" id="IPR036438">
    <property type="entry name" value="Insulin-like_sf"/>
</dbReference>
<dbReference type="KEGG" id="tmu:101352051"/>
<dbReference type="RefSeq" id="XP_023594520.1">
    <property type="nucleotide sequence ID" value="XM_023738752.1"/>
</dbReference>
<evidence type="ECO:0000313" key="8">
    <source>
        <dbReference type="RefSeq" id="XP_023594520.1"/>
    </source>
</evidence>
<feature type="chain" id="PRO_5016121313" evidence="6">
    <location>
        <begin position="24"/>
        <end position="97"/>
    </location>
</feature>
<dbReference type="GeneID" id="101352051"/>
<keyword evidence="4 6" id="KW-0732">Signal</keyword>
<dbReference type="CTD" id="3640"/>
<keyword evidence="5" id="KW-1015">Disulfide bond</keyword>
<keyword evidence="7" id="KW-1185">Reference proteome</keyword>
<evidence type="ECO:0000256" key="3">
    <source>
        <dbReference type="ARBA" id="ARBA00022685"/>
    </source>
</evidence>
<dbReference type="InterPro" id="IPR043387">
    <property type="entry name" value="INSL3/INSL4"/>
</dbReference>
<dbReference type="GO" id="GO:0005615">
    <property type="term" value="C:extracellular space"/>
    <property type="evidence" value="ECO:0007669"/>
    <property type="project" value="TreeGrafter"/>
</dbReference>
<dbReference type="PANTHER" id="PTHR10423:SF3">
    <property type="entry name" value="INSULIN-LIKE 3"/>
    <property type="match status" value="1"/>
</dbReference>
<protein>
    <submittedName>
        <fullName evidence="8">Insulin-like 3</fullName>
    </submittedName>
</protein>
<dbReference type="GO" id="GO:0007193">
    <property type="term" value="P:adenylate cyclase-inhibiting G protein-coupled receptor signaling pathway"/>
    <property type="evidence" value="ECO:0007669"/>
    <property type="project" value="TreeGrafter"/>
</dbReference>
<evidence type="ECO:0000313" key="7">
    <source>
        <dbReference type="Proteomes" id="UP000248480"/>
    </source>
</evidence>
<sequence>MDPMDPSPPTWALVLLVPVLALALGPAPDPEASPEKLCGAHFVRTLVRVCGGPRWSPEAGQPAARGDRELLKWLEGHLLHGLVANRDLYGIKLTTVT</sequence>
<evidence type="ECO:0000256" key="5">
    <source>
        <dbReference type="ARBA" id="ARBA00023157"/>
    </source>
</evidence>
<keyword evidence="2" id="KW-0964">Secreted</keyword>
<name>A0A2Y9RGX7_TRIMA</name>
<proteinExistence type="predicted"/>
<dbReference type="PANTHER" id="PTHR10423">
    <property type="entry name" value="INSULIN-LIKE 3"/>
    <property type="match status" value="1"/>
</dbReference>
<comment type="subcellular location">
    <subcellularLocation>
        <location evidence="1">Secreted</location>
    </subcellularLocation>
</comment>
<keyword evidence="3" id="KW-0165">Cleavage on pair of basic residues</keyword>
<dbReference type="SUPFAM" id="SSF56994">
    <property type="entry name" value="Insulin-like"/>
    <property type="match status" value="1"/>
</dbReference>
<dbReference type="STRING" id="127582.A0A2Y9RGX7"/>
<dbReference type="GO" id="GO:0001664">
    <property type="term" value="F:G protein-coupled receptor binding"/>
    <property type="evidence" value="ECO:0007669"/>
    <property type="project" value="TreeGrafter"/>
</dbReference>